<proteinExistence type="predicted"/>
<dbReference type="PANTHER" id="PTHR47723:SF19">
    <property type="entry name" value="POLYNUCLEOTIDYL TRANSFERASE, RIBONUCLEASE H-LIKE SUPERFAMILY PROTEIN"/>
    <property type="match status" value="1"/>
</dbReference>
<name>A0A200QJS0_MACCD</name>
<gene>
    <name evidence="2" type="ORF">BVC80_645g31</name>
</gene>
<dbReference type="PROSITE" id="PS50879">
    <property type="entry name" value="RNASE_H_1"/>
    <property type="match status" value="1"/>
</dbReference>
<keyword evidence="3" id="KW-1185">Reference proteome</keyword>
<accession>A0A200QJS0</accession>
<dbReference type="InterPro" id="IPR044730">
    <property type="entry name" value="RNase_H-like_dom_plant"/>
</dbReference>
<dbReference type="CDD" id="cd06222">
    <property type="entry name" value="RNase_H_like"/>
    <property type="match status" value="1"/>
</dbReference>
<dbReference type="Pfam" id="PF13966">
    <property type="entry name" value="zf-RVT"/>
    <property type="match status" value="1"/>
</dbReference>
<evidence type="ECO:0000313" key="2">
    <source>
        <dbReference type="EMBL" id="OVA10716.1"/>
    </source>
</evidence>
<dbReference type="InParanoid" id="A0A200QJS0"/>
<dbReference type="GO" id="GO:0004523">
    <property type="term" value="F:RNA-DNA hybrid ribonuclease activity"/>
    <property type="evidence" value="ECO:0007669"/>
    <property type="project" value="InterPro"/>
</dbReference>
<comment type="caution">
    <text evidence="2">The sequence shown here is derived from an EMBL/GenBank/DDBJ whole genome shotgun (WGS) entry which is preliminary data.</text>
</comment>
<dbReference type="InterPro" id="IPR012337">
    <property type="entry name" value="RNaseH-like_sf"/>
</dbReference>
<dbReference type="Gene3D" id="3.30.420.10">
    <property type="entry name" value="Ribonuclease H-like superfamily/Ribonuclease H"/>
    <property type="match status" value="1"/>
</dbReference>
<dbReference type="OMA" id="WIWIHNI"/>
<dbReference type="InterPro" id="IPR026960">
    <property type="entry name" value="RVT-Znf"/>
</dbReference>
<dbReference type="EMBL" id="MVGT01001847">
    <property type="protein sequence ID" value="OVA10716.1"/>
    <property type="molecule type" value="Genomic_DNA"/>
</dbReference>
<sequence length="506" mass="57179">MEMINKSFLMKLCWFIMNSNSHGARFMRAKFSRSKGGWINYYKKSSVWLGIKWVMNDVEPNSSWVVGNGNNIWLWRDAWCTDISFAAMLNIEASGISMNAKVADIISNNKWAMTATVSSIFEKLGVNILYLPSPSNKNDERIWKHSPSGVFSVASGYDIIRDHRPKFCWAKWIWNKCIHPRLAAQSWKLLHGSVGTNDRLQKIGICLASKCYLCGRHSESMTHILWGCSFMEEIWIWIHNIFNLKRGNYITDIMNVARSQSEAVRQAWNVASLSSMTEVWLSRNRVLFDGATLSINVLKIKILHRVRCSAARINGNLFNMVQDLLTLNNLGIGARSVKLRRSIECLWVPPPLGYLKISCDGAARGDPGAAGAGVTIRNHYSEVLATISQGLGSCSNYIAEVVAIILGLEWAVSNDHSKVWVVSDSKIAIYSFKCHMVPWFARGRWNAIKGFFTEITFSHIYREVNFAADSLAKQGSFLDQGVTTLSLGCPDQLVLEMPNKVYYRFC</sequence>
<dbReference type="OrthoDB" id="1748554at2759"/>
<dbReference type="InterPro" id="IPR053151">
    <property type="entry name" value="RNase_H-like"/>
</dbReference>
<dbReference type="InterPro" id="IPR002156">
    <property type="entry name" value="RNaseH_domain"/>
</dbReference>
<dbReference type="InterPro" id="IPR036397">
    <property type="entry name" value="RNaseH_sf"/>
</dbReference>
<reference evidence="2 3" key="1">
    <citation type="journal article" date="2017" name="Mol. Plant">
        <title>The Genome of Medicinal Plant Macleaya cordata Provides New Insights into Benzylisoquinoline Alkaloids Metabolism.</title>
        <authorList>
            <person name="Liu X."/>
            <person name="Liu Y."/>
            <person name="Huang P."/>
            <person name="Ma Y."/>
            <person name="Qing Z."/>
            <person name="Tang Q."/>
            <person name="Cao H."/>
            <person name="Cheng P."/>
            <person name="Zheng Y."/>
            <person name="Yuan Z."/>
            <person name="Zhou Y."/>
            <person name="Liu J."/>
            <person name="Tang Z."/>
            <person name="Zhuo Y."/>
            <person name="Zhang Y."/>
            <person name="Yu L."/>
            <person name="Huang J."/>
            <person name="Yang P."/>
            <person name="Peng Q."/>
            <person name="Zhang J."/>
            <person name="Jiang W."/>
            <person name="Zhang Z."/>
            <person name="Lin K."/>
            <person name="Ro D.K."/>
            <person name="Chen X."/>
            <person name="Xiong X."/>
            <person name="Shang Y."/>
            <person name="Huang S."/>
            <person name="Zeng J."/>
        </authorList>
    </citation>
    <scope>NUCLEOTIDE SEQUENCE [LARGE SCALE GENOMIC DNA]</scope>
    <source>
        <strain evidence="3">cv. BLH2017</strain>
        <tissue evidence="2">Root</tissue>
    </source>
</reference>
<dbReference type="Pfam" id="PF13456">
    <property type="entry name" value="RVT_3"/>
    <property type="match status" value="1"/>
</dbReference>
<protein>
    <submittedName>
        <fullName evidence="2">Ribonuclease H domain</fullName>
    </submittedName>
</protein>
<organism evidence="2 3">
    <name type="scientific">Macleaya cordata</name>
    <name type="common">Five-seeded plume-poppy</name>
    <name type="synonym">Bocconia cordata</name>
    <dbReference type="NCBI Taxonomy" id="56857"/>
    <lineage>
        <taxon>Eukaryota</taxon>
        <taxon>Viridiplantae</taxon>
        <taxon>Streptophyta</taxon>
        <taxon>Embryophyta</taxon>
        <taxon>Tracheophyta</taxon>
        <taxon>Spermatophyta</taxon>
        <taxon>Magnoliopsida</taxon>
        <taxon>Ranunculales</taxon>
        <taxon>Papaveraceae</taxon>
        <taxon>Papaveroideae</taxon>
        <taxon>Macleaya</taxon>
    </lineage>
</organism>
<evidence type="ECO:0000259" key="1">
    <source>
        <dbReference type="PROSITE" id="PS50879"/>
    </source>
</evidence>
<feature type="domain" description="RNase H type-1" evidence="1">
    <location>
        <begin position="351"/>
        <end position="477"/>
    </location>
</feature>
<dbReference type="SUPFAM" id="SSF53098">
    <property type="entry name" value="Ribonuclease H-like"/>
    <property type="match status" value="1"/>
</dbReference>
<dbReference type="Proteomes" id="UP000195402">
    <property type="component" value="Unassembled WGS sequence"/>
</dbReference>
<dbReference type="AlphaFoldDB" id="A0A200QJS0"/>
<dbReference type="PANTHER" id="PTHR47723">
    <property type="entry name" value="OS05G0353850 PROTEIN"/>
    <property type="match status" value="1"/>
</dbReference>
<evidence type="ECO:0000313" key="3">
    <source>
        <dbReference type="Proteomes" id="UP000195402"/>
    </source>
</evidence>
<dbReference type="GO" id="GO:0003676">
    <property type="term" value="F:nucleic acid binding"/>
    <property type="evidence" value="ECO:0007669"/>
    <property type="project" value="InterPro"/>
</dbReference>